<reference evidence="2 3" key="1">
    <citation type="journal article" date="2024" name="BMC Genomics">
        <title>Genome assembly of redclaw crayfish (Cherax quadricarinatus) provides insights into its immune adaptation and hypoxia tolerance.</title>
        <authorList>
            <person name="Liu Z."/>
            <person name="Zheng J."/>
            <person name="Li H."/>
            <person name="Fang K."/>
            <person name="Wang S."/>
            <person name="He J."/>
            <person name="Zhou D."/>
            <person name="Weng S."/>
            <person name="Chi M."/>
            <person name="Gu Z."/>
            <person name="He J."/>
            <person name="Li F."/>
            <person name="Wang M."/>
        </authorList>
    </citation>
    <scope>NUCLEOTIDE SEQUENCE [LARGE SCALE GENOMIC DNA]</scope>
    <source>
        <strain evidence="2">ZL_2023a</strain>
    </source>
</reference>
<evidence type="ECO:0000256" key="1">
    <source>
        <dbReference type="SAM" id="Phobius"/>
    </source>
</evidence>
<dbReference type="EMBL" id="JARKIK010000046">
    <property type="protein sequence ID" value="KAK8735796.1"/>
    <property type="molecule type" value="Genomic_DNA"/>
</dbReference>
<comment type="caution">
    <text evidence="2">The sequence shown here is derived from an EMBL/GenBank/DDBJ whole genome shotgun (WGS) entry which is preliminary data.</text>
</comment>
<accession>A0AAW0X7Y3</accession>
<name>A0AAW0X7Y3_CHEQU</name>
<evidence type="ECO:0000313" key="3">
    <source>
        <dbReference type="Proteomes" id="UP001445076"/>
    </source>
</evidence>
<keyword evidence="3" id="KW-1185">Reference proteome</keyword>
<keyword evidence="1" id="KW-1133">Transmembrane helix</keyword>
<dbReference type="AlphaFoldDB" id="A0AAW0X7Y3"/>
<sequence>PCNMKDSWFSFPLCFSFTVLNFRLHFWKDIKPINEVNLLDLRHNINVNFRSGEKPAFTKFVLQIVLLMESLLYTGTLVTTVLVIWLLQCVLILLHNFISNVLG</sequence>
<feature type="non-terminal residue" evidence="2">
    <location>
        <position position="1"/>
    </location>
</feature>
<gene>
    <name evidence="2" type="ORF">OTU49_005317</name>
</gene>
<keyword evidence="1" id="KW-0472">Membrane</keyword>
<keyword evidence="1" id="KW-0812">Transmembrane</keyword>
<feature type="transmembrane region" description="Helical" evidence="1">
    <location>
        <begin position="71"/>
        <end position="94"/>
    </location>
</feature>
<organism evidence="2 3">
    <name type="scientific">Cherax quadricarinatus</name>
    <name type="common">Australian red claw crayfish</name>
    <dbReference type="NCBI Taxonomy" id="27406"/>
    <lineage>
        <taxon>Eukaryota</taxon>
        <taxon>Metazoa</taxon>
        <taxon>Ecdysozoa</taxon>
        <taxon>Arthropoda</taxon>
        <taxon>Crustacea</taxon>
        <taxon>Multicrustacea</taxon>
        <taxon>Malacostraca</taxon>
        <taxon>Eumalacostraca</taxon>
        <taxon>Eucarida</taxon>
        <taxon>Decapoda</taxon>
        <taxon>Pleocyemata</taxon>
        <taxon>Astacidea</taxon>
        <taxon>Parastacoidea</taxon>
        <taxon>Parastacidae</taxon>
        <taxon>Cherax</taxon>
    </lineage>
</organism>
<evidence type="ECO:0000313" key="2">
    <source>
        <dbReference type="EMBL" id="KAK8735796.1"/>
    </source>
</evidence>
<proteinExistence type="predicted"/>
<protein>
    <submittedName>
        <fullName evidence="2">Uncharacterized protein</fullName>
    </submittedName>
</protein>
<dbReference type="Proteomes" id="UP001445076">
    <property type="component" value="Unassembled WGS sequence"/>
</dbReference>